<name>A0A9W6PUL1_9ACTN</name>
<evidence type="ECO:0000256" key="1">
    <source>
        <dbReference type="ARBA" id="ARBA00022741"/>
    </source>
</evidence>
<sequence>MRILPSGDAAVIVADVGDASGPLAALAARPPRGVVDLVPAPRTLMLVLDPSAVDAEEAVAAVRGVRLPAPPAGAVRVPVVYDGADLRDVADLTGLTPGQVIEARTGTPWTVAFDGSAPGFGYLTGGDPRLRVPRRGASRRRVPAGAVGPAGPFSGVCPMEAPGGRLLIGRTDPSLLPGALRPGVQVHFTRRHP</sequence>
<dbReference type="PANTHER" id="PTHR34698">
    <property type="entry name" value="5-OXOPROLINASE SUBUNIT B"/>
    <property type="match status" value="1"/>
</dbReference>
<proteinExistence type="predicted"/>
<accession>A0A9W6PUL1</accession>
<dbReference type="GO" id="GO:0016787">
    <property type="term" value="F:hydrolase activity"/>
    <property type="evidence" value="ECO:0007669"/>
    <property type="project" value="UniProtKB-KW"/>
</dbReference>
<evidence type="ECO:0000313" key="5">
    <source>
        <dbReference type="EMBL" id="GLW64065.1"/>
    </source>
</evidence>
<dbReference type="EMBL" id="BSRZ01000004">
    <property type="protein sequence ID" value="GLW64065.1"/>
    <property type="molecule type" value="Genomic_DNA"/>
</dbReference>
<dbReference type="AlphaFoldDB" id="A0A9W6PUL1"/>
<evidence type="ECO:0000256" key="3">
    <source>
        <dbReference type="ARBA" id="ARBA00022840"/>
    </source>
</evidence>
<dbReference type="Gene3D" id="2.40.100.10">
    <property type="entry name" value="Cyclophilin-like"/>
    <property type="match status" value="1"/>
</dbReference>
<dbReference type="PANTHER" id="PTHR34698:SF2">
    <property type="entry name" value="5-OXOPROLINASE SUBUNIT B"/>
    <property type="match status" value="1"/>
</dbReference>
<dbReference type="RefSeq" id="WP_067916476.1">
    <property type="nucleotide sequence ID" value="NZ_BSRZ01000004.1"/>
</dbReference>
<evidence type="ECO:0000256" key="2">
    <source>
        <dbReference type="ARBA" id="ARBA00022801"/>
    </source>
</evidence>
<feature type="domain" description="Carboxyltransferase" evidence="4">
    <location>
        <begin position="1"/>
        <end position="176"/>
    </location>
</feature>
<gene>
    <name evidence="5" type="ORF">Arub01_23090</name>
</gene>
<dbReference type="InterPro" id="IPR003833">
    <property type="entry name" value="CT_C_D"/>
</dbReference>
<keyword evidence="2 5" id="KW-0378">Hydrolase</keyword>
<evidence type="ECO:0000259" key="4">
    <source>
        <dbReference type="SMART" id="SM00796"/>
    </source>
</evidence>
<reference evidence="5" key="1">
    <citation type="submission" date="2023-02" db="EMBL/GenBank/DDBJ databases">
        <title>Actinomadura rubrobrunea NBRC 14622.</title>
        <authorList>
            <person name="Ichikawa N."/>
            <person name="Sato H."/>
            <person name="Tonouchi N."/>
        </authorList>
    </citation>
    <scope>NUCLEOTIDE SEQUENCE</scope>
    <source>
        <strain evidence="5">NBRC 14622</strain>
    </source>
</reference>
<evidence type="ECO:0000313" key="6">
    <source>
        <dbReference type="Proteomes" id="UP001165124"/>
    </source>
</evidence>
<dbReference type="SMART" id="SM00796">
    <property type="entry name" value="AHS1"/>
    <property type="match status" value="1"/>
</dbReference>
<dbReference type="InterPro" id="IPR029000">
    <property type="entry name" value="Cyclophilin-like_dom_sf"/>
</dbReference>
<dbReference type="SUPFAM" id="SSF50891">
    <property type="entry name" value="Cyclophilin-like"/>
    <property type="match status" value="1"/>
</dbReference>
<keyword evidence="6" id="KW-1185">Reference proteome</keyword>
<organism evidence="5 6">
    <name type="scientific">Actinomadura rubrobrunea</name>
    <dbReference type="NCBI Taxonomy" id="115335"/>
    <lineage>
        <taxon>Bacteria</taxon>
        <taxon>Bacillati</taxon>
        <taxon>Actinomycetota</taxon>
        <taxon>Actinomycetes</taxon>
        <taxon>Streptosporangiales</taxon>
        <taxon>Thermomonosporaceae</taxon>
        <taxon>Actinomadura</taxon>
    </lineage>
</organism>
<dbReference type="Gene3D" id="3.30.1360.40">
    <property type="match status" value="1"/>
</dbReference>
<dbReference type="SUPFAM" id="SSF160467">
    <property type="entry name" value="PH0987 N-terminal domain-like"/>
    <property type="match status" value="1"/>
</dbReference>
<dbReference type="InterPro" id="IPR010016">
    <property type="entry name" value="PxpB"/>
</dbReference>
<protein>
    <submittedName>
        <fullName evidence="5">Allophanate hydrolase</fullName>
    </submittedName>
</protein>
<dbReference type="GO" id="GO:0005524">
    <property type="term" value="F:ATP binding"/>
    <property type="evidence" value="ECO:0007669"/>
    <property type="project" value="UniProtKB-KW"/>
</dbReference>
<keyword evidence="3" id="KW-0067">ATP-binding</keyword>
<keyword evidence="1" id="KW-0547">Nucleotide-binding</keyword>
<dbReference type="Proteomes" id="UP001165124">
    <property type="component" value="Unassembled WGS sequence"/>
</dbReference>
<dbReference type="Pfam" id="PF02682">
    <property type="entry name" value="CT_C_D"/>
    <property type="match status" value="1"/>
</dbReference>
<comment type="caution">
    <text evidence="5">The sequence shown here is derived from an EMBL/GenBank/DDBJ whole genome shotgun (WGS) entry which is preliminary data.</text>
</comment>